<reference evidence="4" key="1">
    <citation type="submission" date="2017-01" db="EMBL/GenBank/DDBJ databases">
        <authorList>
            <person name="Varghese N."/>
            <person name="Submissions S."/>
        </authorList>
    </citation>
    <scope>NUCLEOTIDE SEQUENCE [LARGE SCALE GENOMIC DNA]</scope>
    <source>
        <strain evidence="4">ATCC 700103</strain>
    </source>
</reference>
<dbReference type="Pfam" id="PF01012">
    <property type="entry name" value="ETF"/>
    <property type="match status" value="1"/>
</dbReference>
<dbReference type="EMBL" id="FTNC01000003">
    <property type="protein sequence ID" value="SIQ34175.1"/>
    <property type="molecule type" value="Genomic_DNA"/>
</dbReference>
<dbReference type="InterPro" id="IPR014730">
    <property type="entry name" value="ETF_a/b_N"/>
</dbReference>
<dbReference type="GO" id="GO:0009055">
    <property type="term" value="F:electron transfer activity"/>
    <property type="evidence" value="ECO:0007669"/>
    <property type="project" value="InterPro"/>
</dbReference>
<dbReference type="AlphaFoldDB" id="A0A1N6RZA4"/>
<name>A0A1N6RZA4_9FIRM</name>
<dbReference type="PANTHER" id="PTHR21294:SF17">
    <property type="entry name" value="PROTEIN FIXA"/>
    <property type="match status" value="1"/>
</dbReference>
<evidence type="ECO:0000256" key="1">
    <source>
        <dbReference type="ARBA" id="ARBA00042002"/>
    </source>
</evidence>
<dbReference type="Gene3D" id="3.40.50.620">
    <property type="entry name" value="HUPs"/>
    <property type="match status" value="1"/>
</dbReference>
<proteinExistence type="predicted"/>
<evidence type="ECO:0000313" key="4">
    <source>
        <dbReference type="Proteomes" id="UP000185669"/>
    </source>
</evidence>
<dbReference type="STRING" id="56779.SAMN05421834_103139"/>
<keyword evidence="4" id="KW-1185">Reference proteome</keyword>
<dbReference type="PIRSF" id="PIRSF000090">
    <property type="entry name" value="Beta-ETF"/>
    <property type="match status" value="1"/>
</dbReference>
<dbReference type="PANTHER" id="PTHR21294">
    <property type="entry name" value="ELECTRON TRANSFER FLAVOPROTEIN BETA-SUBUNIT"/>
    <property type="match status" value="1"/>
</dbReference>
<organism evidence="3 4">
    <name type="scientific">Halanaerobium kushneri</name>
    <dbReference type="NCBI Taxonomy" id="56779"/>
    <lineage>
        <taxon>Bacteria</taxon>
        <taxon>Bacillati</taxon>
        <taxon>Bacillota</taxon>
        <taxon>Clostridia</taxon>
        <taxon>Halanaerobiales</taxon>
        <taxon>Halanaerobiaceae</taxon>
        <taxon>Halanaerobium</taxon>
    </lineage>
</organism>
<protein>
    <recommendedName>
        <fullName evidence="1">Electron transfer flavoprotein small subunit</fullName>
    </recommendedName>
</protein>
<gene>
    <name evidence="3" type="ORF">SAMN05421834_103139</name>
</gene>
<sequence length="264" mass="29749">MKIICLVKYVPNVEDIKYDYEENVLIRDNVKLILNPDDAAAVAFALKLKDSRPDLELEVLTMGPKSVRPFVEDLLRRDVDQATIISDTAFAGSDTYATAKILAAYLKDKEYDCILTGSKSLDGDTSHIPAQVGEILNLNQMSNLMSIEQDSFTKDRAVFEVESGDKRLKYEILFPAVLSLRKESGYELPYIKYENMSLDVSDKLDIISNKELGLAEDSIGLKGSLTRVANTYNKNFKEKDKTVVKNDDQGIDFVYSFLERKGFV</sequence>
<dbReference type="Proteomes" id="UP000185669">
    <property type="component" value="Unassembled WGS sequence"/>
</dbReference>
<accession>A0A1N6RZA4</accession>
<evidence type="ECO:0000313" key="3">
    <source>
        <dbReference type="EMBL" id="SIQ34175.1"/>
    </source>
</evidence>
<dbReference type="InterPro" id="IPR012255">
    <property type="entry name" value="ETF_b"/>
</dbReference>
<feature type="domain" description="Electron transfer flavoprotein alpha/beta-subunit N-terminal" evidence="2">
    <location>
        <begin position="22"/>
        <end position="216"/>
    </location>
</feature>
<evidence type="ECO:0000259" key="2">
    <source>
        <dbReference type="SMART" id="SM00893"/>
    </source>
</evidence>
<dbReference type="InterPro" id="IPR014729">
    <property type="entry name" value="Rossmann-like_a/b/a_fold"/>
</dbReference>
<dbReference type="OrthoDB" id="9804960at2"/>
<dbReference type="RefSeq" id="WP_076543990.1">
    <property type="nucleotide sequence ID" value="NZ_FTNC01000003.1"/>
</dbReference>
<dbReference type="SUPFAM" id="SSF52402">
    <property type="entry name" value="Adenine nucleotide alpha hydrolases-like"/>
    <property type="match status" value="1"/>
</dbReference>
<dbReference type="SMART" id="SM00893">
    <property type="entry name" value="ETF"/>
    <property type="match status" value="1"/>
</dbReference>